<organism evidence="2 3">
    <name type="scientific">Luteimonas lutimaris</name>
    <dbReference type="NCBI Taxonomy" id="698645"/>
    <lineage>
        <taxon>Bacteria</taxon>
        <taxon>Pseudomonadati</taxon>
        <taxon>Pseudomonadota</taxon>
        <taxon>Gammaproteobacteria</taxon>
        <taxon>Lysobacterales</taxon>
        <taxon>Lysobacteraceae</taxon>
        <taxon>Luteimonas</taxon>
    </lineage>
</organism>
<accession>A0ABP7M403</accession>
<reference evidence="3" key="1">
    <citation type="journal article" date="2019" name="Int. J. Syst. Evol. Microbiol.">
        <title>The Global Catalogue of Microorganisms (GCM) 10K type strain sequencing project: providing services to taxonomists for standard genome sequencing and annotation.</title>
        <authorList>
            <consortium name="The Broad Institute Genomics Platform"/>
            <consortium name="The Broad Institute Genome Sequencing Center for Infectious Disease"/>
            <person name="Wu L."/>
            <person name="Ma J."/>
        </authorList>
    </citation>
    <scope>NUCLEOTIDE SEQUENCE [LARGE SCALE GENOMIC DNA]</scope>
    <source>
        <strain evidence="3">JCM 16916</strain>
    </source>
</reference>
<proteinExistence type="predicted"/>
<evidence type="ECO:0008006" key="4">
    <source>
        <dbReference type="Google" id="ProtNLM"/>
    </source>
</evidence>
<comment type="caution">
    <text evidence="2">The sequence shown here is derived from an EMBL/GenBank/DDBJ whole genome shotgun (WGS) entry which is preliminary data.</text>
</comment>
<protein>
    <recommendedName>
        <fullName evidence="4">Secreted protein</fullName>
    </recommendedName>
</protein>
<sequence length="156" mass="16682">MSKKNVLLAVALAALVVAAPMSALAKKKQSGVGPGMNEAGEVIDSSAVEAGWGEEVVGLNDYEGEITGIPAPDSKFTQLKIGMPMKQVTDLIGEPTDQGAYITGKAFIPFFFGSDRHRYEMAYKGQGRLIFAGKSMGTGGNLIWIIHNRNDTGYRE</sequence>
<evidence type="ECO:0000313" key="3">
    <source>
        <dbReference type="Proteomes" id="UP001501727"/>
    </source>
</evidence>
<evidence type="ECO:0000256" key="1">
    <source>
        <dbReference type="SAM" id="SignalP"/>
    </source>
</evidence>
<feature type="chain" id="PRO_5046416548" description="Secreted protein" evidence="1">
    <location>
        <begin position="26"/>
        <end position="156"/>
    </location>
</feature>
<gene>
    <name evidence="2" type="ORF">GCM10022229_04520</name>
</gene>
<feature type="signal peptide" evidence="1">
    <location>
        <begin position="1"/>
        <end position="25"/>
    </location>
</feature>
<dbReference type="Proteomes" id="UP001501727">
    <property type="component" value="Unassembled WGS sequence"/>
</dbReference>
<keyword evidence="3" id="KW-1185">Reference proteome</keyword>
<dbReference type="EMBL" id="BAAAZU010000003">
    <property type="protein sequence ID" value="GAA3914582.1"/>
    <property type="molecule type" value="Genomic_DNA"/>
</dbReference>
<name>A0ABP7M403_9GAMM</name>
<keyword evidence="1" id="KW-0732">Signal</keyword>
<evidence type="ECO:0000313" key="2">
    <source>
        <dbReference type="EMBL" id="GAA3914582.1"/>
    </source>
</evidence>